<dbReference type="PRINTS" id="PR01166">
    <property type="entry name" value="CYCOXIDASEII"/>
</dbReference>
<evidence type="ECO:0000313" key="17">
    <source>
        <dbReference type="EMBL" id="APT59590.1"/>
    </source>
</evidence>
<evidence type="ECO:0000256" key="13">
    <source>
        <dbReference type="ARBA" id="ARBA00047816"/>
    </source>
</evidence>
<keyword evidence="9" id="KW-0186">Copper</keyword>
<feature type="transmembrane region" description="Helical" evidence="15">
    <location>
        <begin position="40"/>
        <end position="64"/>
    </location>
</feature>
<evidence type="ECO:0000313" key="18">
    <source>
        <dbReference type="Proteomes" id="UP000185494"/>
    </source>
</evidence>
<evidence type="ECO:0000256" key="12">
    <source>
        <dbReference type="ARBA" id="ARBA00031399"/>
    </source>
</evidence>
<dbReference type="Proteomes" id="UP000185494">
    <property type="component" value="Chromosome 2"/>
</dbReference>
<dbReference type="GO" id="GO:0016020">
    <property type="term" value="C:membrane"/>
    <property type="evidence" value="ECO:0007669"/>
    <property type="project" value="UniProtKB-SubCell"/>
</dbReference>
<dbReference type="NCBIfam" id="TIGR02866">
    <property type="entry name" value="CoxB"/>
    <property type="match status" value="1"/>
</dbReference>
<evidence type="ECO:0000256" key="3">
    <source>
        <dbReference type="ARBA" id="ARBA00022448"/>
    </source>
</evidence>
<dbReference type="InterPro" id="IPR008972">
    <property type="entry name" value="Cupredoxin"/>
</dbReference>
<dbReference type="InterPro" id="IPR002429">
    <property type="entry name" value="CcO_II-like_C"/>
</dbReference>
<evidence type="ECO:0000256" key="4">
    <source>
        <dbReference type="ARBA" id="ARBA00022660"/>
    </source>
</evidence>
<dbReference type="Pfam" id="PF00116">
    <property type="entry name" value="COX2"/>
    <property type="match status" value="1"/>
</dbReference>
<dbReference type="InterPro" id="IPR001505">
    <property type="entry name" value="Copper_CuA"/>
</dbReference>
<dbReference type="STRING" id="257708.RGI145_19815"/>
<evidence type="ECO:0000256" key="2">
    <source>
        <dbReference type="ARBA" id="ARBA00007866"/>
    </source>
</evidence>
<dbReference type="KEGG" id="rgi:RGI145_19815"/>
<dbReference type="InterPro" id="IPR045187">
    <property type="entry name" value="CcO_II"/>
</dbReference>
<feature type="domain" description="Cytochrome oxidase subunit II copper A binding" evidence="16">
    <location>
        <begin position="111"/>
        <end position="232"/>
    </location>
</feature>
<protein>
    <recommendedName>
        <fullName evidence="12">Cytochrome aa3 subunit 2</fullName>
    </recommendedName>
</protein>
<dbReference type="GO" id="GO:0042773">
    <property type="term" value="P:ATP synthesis coupled electron transport"/>
    <property type="evidence" value="ECO:0007669"/>
    <property type="project" value="TreeGrafter"/>
</dbReference>
<dbReference type="EMBL" id="CP015584">
    <property type="protein sequence ID" value="APT59590.1"/>
    <property type="molecule type" value="Genomic_DNA"/>
</dbReference>
<accession>A0A1L7ALF5</accession>
<keyword evidence="7" id="KW-0249">Electron transport</keyword>
<evidence type="ECO:0000256" key="10">
    <source>
        <dbReference type="ARBA" id="ARBA00023136"/>
    </source>
</evidence>
<evidence type="ECO:0000256" key="5">
    <source>
        <dbReference type="ARBA" id="ARBA00022692"/>
    </source>
</evidence>
<dbReference type="PROSITE" id="PS00078">
    <property type="entry name" value="COX2"/>
    <property type="match status" value="1"/>
</dbReference>
<evidence type="ECO:0000256" key="8">
    <source>
        <dbReference type="ARBA" id="ARBA00022989"/>
    </source>
</evidence>
<feature type="transmembrane region" description="Helical" evidence="15">
    <location>
        <begin position="76"/>
        <end position="99"/>
    </location>
</feature>
<evidence type="ECO:0000256" key="14">
    <source>
        <dbReference type="SAM" id="MobiDB-lite"/>
    </source>
</evidence>
<keyword evidence="6" id="KW-0479">Metal-binding</keyword>
<evidence type="ECO:0000256" key="15">
    <source>
        <dbReference type="SAM" id="Phobius"/>
    </source>
</evidence>
<feature type="compositionally biased region" description="Polar residues" evidence="14">
    <location>
        <begin position="272"/>
        <end position="281"/>
    </location>
</feature>
<keyword evidence="3" id="KW-0813">Transport</keyword>
<comment type="function">
    <text evidence="11">Subunits I and II form the functional core of the enzyme complex. Electrons originating in cytochrome c are transferred via heme a and Cu(A) to the binuclear center formed by heme a3 and Cu(B).</text>
</comment>
<evidence type="ECO:0000256" key="7">
    <source>
        <dbReference type="ARBA" id="ARBA00022982"/>
    </source>
</evidence>
<dbReference type="Gene3D" id="2.60.40.420">
    <property type="entry name" value="Cupredoxins - blue copper proteins"/>
    <property type="match status" value="1"/>
</dbReference>
<dbReference type="AlphaFoldDB" id="A0A1L7ALF5"/>
<dbReference type="GO" id="GO:0004129">
    <property type="term" value="F:cytochrome-c oxidase activity"/>
    <property type="evidence" value="ECO:0007669"/>
    <property type="project" value="UniProtKB-EC"/>
</dbReference>
<organism evidence="17 18">
    <name type="scientific">Roseomonas gilardii</name>
    <dbReference type="NCBI Taxonomy" id="257708"/>
    <lineage>
        <taxon>Bacteria</taxon>
        <taxon>Pseudomonadati</taxon>
        <taxon>Pseudomonadota</taxon>
        <taxon>Alphaproteobacteria</taxon>
        <taxon>Acetobacterales</taxon>
        <taxon>Roseomonadaceae</taxon>
        <taxon>Roseomonas</taxon>
    </lineage>
</organism>
<comment type="catalytic activity">
    <reaction evidence="13">
        <text>4 Fe(II)-[cytochrome c] + O2 + 8 H(+)(in) = 4 Fe(III)-[cytochrome c] + 2 H2O + 4 H(+)(out)</text>
        <dbReference type="Rhea" id="RHEA:11436"/>
        <dbReference type="Rhea" id="RHEA-COMP:10350"/>
        <dbReference type="Rhea" id="RHEA-COMP:14399"/>
        <dbReference type="ChEBI" id="CHEBI:15377"/>
        <dbReference type="ChEBI" id="CHEBI:15378"/>
        <dbReference type="ChEBI" id="CHEBI:15379"/>
        <dbReference type="ChEBI" id="CHEBI:29033"/>
        <dbReference type="ChEBI" id="CHEBI:29034"/>
        <dbReference type="EC" id="7.1.1.9"/>
    </reaction>
</comment>
<evidence type="ECO:0000256" key="6">
    <source>
        <dbReference type="ARBA" id="ARBA00022723"/>
    </source>
</evidence>
<name>A0A1L7ALF5_9PROT</name>
<dbReference type="GO" id="GO:0016491">
    <property type="term" value="F:oxidoreductase activity"/>
    <property type="evidence" value="ECO:0007669"/>
    <property type="project" value="InterPro"/>
</dbReference>
<feature type="region of interest" description="Disordered" evidence="14">
    <location>
        <begin position="241"/>
        <end position="281"/>
    </location>
</feature>
<keyword evidence="5 15" id="KW-0812">Transmembrane</keyword>
<gene>
    <name evidence="17" type="ORF">RGI145_19815</name>
</gene>
<dbReference type="PROSITE" id="PS50857">
    <property type="entry name" value="COX2_CUA"/>
    <property type="match status" value="1"/>
</dbReference>
<dbReference type="eggNOG" id="COG1622">
    <property type="taxonomic scope" value="Bacteria"/>
</dbReference>
<comment type="similarity">
    <text evidence="2">Belongs to the cytochrome c oxidase subunit 2 family.</text>
</comment>
<proteinExistence type="inferred from homology"/>
<keyword evidence="10 15" id="KW-0472">Membrane</keyword>
<sequence length="281" mass="29643">MARGFRRAGLLPFLLAPGGCGGPFSTLDPAGPMAASVARLWWVMLGGSALLFLLVMALLLLAFLRPGIAARTGERLWLFWAGLVMPGLVLAALLVFALASGERLLAHPGTPGVLRVEARPQQWVWRFTYPEAPRAVQGPEGGMETAGLLHIPAGRPVDVHVIGGDVIHSFWVPRLGGKMDAIPGHTNILRLQATEPGLYDGLCAEFCGTFHAEMRFAVQAHPAEEYEAILAGLASRLPLPALPRGAPEPDAGGRDAVGSVPVGRSPDGQRLDGQTQGGQAP</sequence>
<dbReference type="PANTHER" id="PTHR22888">
    <property type="entry name" value="CYTOCHROME C OXIDASE, SUBUNIT II"/>
    <property type="match status" value="1"/>
</dbReference>
<evidence type="ECO:0000259" key="16">
    <source>
        <dbReference type="PROSITE" id="PS50857"/>
    </source>
</evidence>
<dbReference type="SUPFAM" id="SSF49503">
    <property type="entry name" value="Cupredoxins"/>
    <property type="match status" value="1"/>
</dbReference>
<dbReference type="GO" id="GO:0005507">
    <property type="term" value="F:copper ion binding"/>
    <property type="evidence" value="ECO:0007669"/>
    <property type="project" value="InterPro"/>
</dbReference>
<reference evidence="17 18" key="1">
    <citation type="submission" date="2016-05" db="EMBL/GenBank/DDBJ databases">
        <title>Complete Genome and Methylome Analysis of Psychrotrophic Bacterial Isolates from Antarctic Lake Untersee.</title>
        <authorList>
            <person name="Fomenkov A."/>
            <person name="Akimov V.N."/>
            <person name="Vasilyeva L.V."/>
            <person name="Andersen D."/>
            <person name="Vincze T."/>
            <person name="Roberts R.J."/>
        </authorList>
    </citation>
    <scope>NUCLEOTIDE SEQUENCE [LARGE SCALE GENOMIC DNA]</scope>
    <source>
        <strain evidence="17 18">U14-5</strain>
    </source>
</reference>
<dbReference type="InterPro" id="IPR014222">
    <property type="entry name" value="Cyt_c_oxidase_su2"/>
</dbReference>
<keyword evidence="8 15" id="KW-1133">Transmembrane helix</keyword>
<evidence type="ECO:0000256" key="9">
    <source>
        <dbReference type="ARBA" id="ARBA00023008"/>
    </source>
</evidence>
<evidence type="ECO:0000256" key="11">
    <source>
        <dbReference type="ARBA" id="ARBA00024688"/>
    </source>
</evidence>
<evidence type="ECO:0000256" key="1">
    <source>
        <dbReference type="ARBA" id="ARBA00004141"/>
    </source>
</evidence>
<comment type="subcellular location">
    <subcellularLocation>
        <location evidence="1">Membrane</location>
        <topology evidence="1">Multi-pass membrane protein</topology>
    </subcellularLocation>
</comment>
<dbReference type="PANTHER" id="PTHR22888:SF9">
    <property type="entry name" value="CYTOCHROME C OXIDASE SUBUNIT 2"/>
    <property type="match status" value="1"/>
</dbReference>
<dbReference type="RefSeq" id="WP_075800301.1">
    <property type="nucleotide sequence ID" value="NZ_CP015584.1"/>
</dbReference>
<keyword evidence="4" id="KW-0679">Respiratory chain</keyword>